<name>A0A1F8C382_9BACT</name>
<organism evidence="1 2">
    <name type="scientific">Candidatus Woesebacteria bacterium RIFCSPLOWO2_01_FULL_44_14</name>
    <dbReference type="NCBI Taxonomy" id="1802525"/>
    <lineage>
        <taxon>Bacteria</taxon>
        <taxon>Candidatus Woeseibacteriota</taxon>
    </lineage>
</organism>
<dbReference type="AlphaFoldDB" id="A0A1F8C382"/>
<dbReference type="STRING" id="1802525.A2975_02680"/>
<reference evidence="1 2" key="1">
    <citation type="journal article" date="2016" name="Nat. Commun.">
        <title>Thousands of microbial genomes shed light on interconnected biogeochemical processes in an aquifer system.</title>
        <authorList>
            <person name="Anantharaman K."/>
            <person name="Brown C.T."/>
            <person name="Hug L.A."/>
            <person name="Sharon I."/>
            <person name="Castelle C.J."/>
            <person name="Probst A.J."/>
            <person name="Thomas B.C."/>
            <person name="Singh A."/>
            <person name="Wilkins M.J."/>
            <person name="Karaoz U."/>
            <person name="Brodie E.L."/>
            <person name="Williams K.H."/>
            <person name="Hubbard S.S."/>
            <person name="Banfield J.F."/>
        </authorList>
    </citation>
    <scope>NUCLEOTIDE SEQUENCE [LARGE SCALE GENOMIC DNA]</scope>
</reference>
<evidence type="ECO:0000313" key="1">
    <source>
        <dbReference type="EMBL" id="OGM70771.1"/>
    </source>
</evidence>
<accession>A0A1F8C382</accession>
<evidence type="ECO:0000313" key="2">
    <source>
        <dbReference type="Proteomes" id="UP000178429"/>
    </source>
</evidence>
<comment type="caution">
    <text evidence="1">The sequence shown here is derived from an EMBL/GenBank/DDBJ whole genome shotgun (WGS) entry which is preliminary data.</text>
</comment>
<proteinExistence type="predicted"/>
<gene>
    <name evidence="1" type="ORF">A2975_02680</name>
</gene>
<dbReference type="Proteomes" id="UP000178429">
    <property type="component" value="Unassembled WGS sequence"/>
</dbReference>
<protein>
    <submittedName>
        <fullName evidence="1">Uncharacterized protein</fullName>
    </submittedName>
</protein>
<dbReference type="EMBL" id="MGHL01000002">
    <property type="protein sequence ID" value="OGM70771.1"/>
    <property type="molecule type" value="Genomic_DNA"/>
</dbReference>
<sequence length="150" mass="17099">MSSFIERELRLGDRVYRKDGEIDVELDKLRERRSPEEIREIVNSVGLDPELVQEISPPKLGELVSWMEIVPDEKIVQPLFTTEDLEVNFGGMVDEDGDMVGPYRNKWFTVLGTDLVIKVNCGYDTIINLKNGVFDSQIKEVVLSGLRVIT</sequence>